<dbReference type="GO" id="GO:0016491">
    <property type="term" value="F:oxidoreductase activity"/>
    <property type="evidence" value="ECO:0007669"/>
    <property type="project" value="UniProtKB-KW"/>
</dbReference>
<dbReference type="PRINTS" id="PR00385">
    <property type="entry name" value="P450"/>
</dbReference>
<dbReference type="SUPFAM" id="SSF48264">
    <property type="entry name" value="Cytochrome P450"/>
    <property type="match status" value="1"/>
</dbReference>
<dbReference type="EC" id="1.14.-.-" evidence="4"/>
<proteinExistence type="inferred from homology"/>
<protein>
    <submittedName>
        <fullName evidence="4">Cytochrome P450 133B2</fullName>
        <ecNumber evidence="4">1.14.-.-</ecNumber>
    </submittedName>
</protein>
<keyword evidence="3" id="KW-0479">Metal-binding</keyword>
<dbReference type="PRINTS" id="PR00359">
    <property type="entry name" value="BP450"/>
</dbReference>
<comment type="similarity">
    <text evidence="2 3">Belongs to the cytochrome P450 family.</text>
</comment>
<dbReference type="InterPro" id="IPR002397">
    <property type="entry name" value="Cyt_P450_B"/>
</dbReference>
<dbReference type="PROSITE" id="PS00086">
    <property type="entry name" value="CYTOCHROME_P450"/>
    <property type="match status" value="1"/>
</dbReference>
<dbReference type="InterPro" id="IPR017972">
    <property type="entry name" value="Cyt_P450_CS"/>
</dbReference>
<keyword evidence="3" id="KW-0349">Heme</keyword>
<evidence type="ECO:0000313" key="5">
    <source>
        <dbReference type="Proteomes" id="UP001162030"/>
    </source>
</evidence>
<dbReference type="Gene3D" id="1.10.630.10">
    <property type="entry name" value="Cytochrome P450"/>
    <property type="match status" value="1"/>
</dbReference>
<gene>
    <name evidence="4" type="primary">cyp133B</name>
    <name evidence="4" type="ORF">MSZNOR_0216</name>
</gene>
<dbReference type="Proteomes" id="UP001162030">
    <property type="component" value="Chromosome"/>
</dbReference>
<keyword evidence="3" id="KW-0408">Iron</keyword>
<dbReference type="InterPro" id="IPR001128">
    <property type="entry name" value="Cyt_P450"/>
</dbReference>
<dbReference type="Pfam" id="PF00067">
    <property type="entry name" value="p450"/>
    <property type="match status" value="1"/>
</dbReference>
<accession>A0ABM9HW72</accession>
<reference evidence="4 5" key="1">
    <citation type="submission" date="2023-03" db="EMBL/GenBank/DDBJ databases">
        <authorList>
            <person name="Pearce D."/>
        </authorList>
    </citation>
    <scope>NUCLEOTIDE SEQUENCE [LARGE SCALE GENOMIC DNA]</scope>
    <source>
        <strain evidence="4">Msz</strain>
    </source>
</reference>
<comment type="cofactor">
    <cofactor evidence="1">
        <name>heme</name>
        <dbReference type="ChEBI" id="CHEBI:30413"/>
    </cofactor>
</comment>
<dbReference type="CDD" id="cd20625">
    <property type="entry name" value="CYP164-like"/>
    <property type="match status" value="1"/>
</dbReference>
<keyword evidence="5" id="KW-1185">Reference proteome</keyword>
<dbReference type="PANTHER" id="PTHR46696:SF1">
    <property type="entry name" value="CYTOCHROME P450 YJIB-RELATED"/>
    <property type="match status" value="1"/>
</dbReference>
<keyword evidence="3 4" id="KW-0560">Oxidoreductase</keyword>
<sequence length="415" mass="46902">MLSIDLNSPAFLRTPYPFYAELRNAAPLHRLMPGAWLTTRYEDADRILRDPRFGKDFLAGVARRYGAGAVKEPAFQMVNRFMLLMNPPEHTRLRALVGKAFSVKQAPELRRLAQRETDRLIDEFIDHGCADLVRMFAYPLPVRIICALLDIPPEDGLPYLEDAQALVKVFELSPIGPSDIDAANRAAQAFERHFRNICDERRKNPGHDLISLLLQAEEGEDRLSRDEIVANVALLFLAGHETTANMIGNALLTLFRHPEQLALLRTNLSLLPRAVNECLRYETSVHIAARVAMQDVTIGTVTIKRGETVYINLAAANRDPAVFEQPERFLIERPEQTQKPLSFGGGMHYCLGARLARIELETALAGLLRRLPELQLEGVDDPPWKPTITIRGLDRLPAYWQTERSRADPRSEQPH</sequence>
<evidence type="ECO:0000313" key="4">
    <source>
        <dbReference type="EMBL" id="CAI8727632.1"/>
    </source>
</evidence>
<evidence type="ECO:0000256" key="1">
    <source>
        <dbReference type="ARBA" id="ARBA00001971"/>
    </source>
</evidence>
<evidence type="ECO:0000256" key="3">
    <source>
        <dbReference type="RuleBase" id="RU000461"/>
    </source>
</evidence>
<dbReference type="PANTHER" id="PTHR46696">
    <property type="entry name" value="P450, PUTATIVE (EUROFUNG)-RELATED"/>
    <property type="match status" value="1"/>
</dbReference>
<organism evidence="4 5">
    <name type="scientific">Methylocaldum szegediense</name>
    <dbReference type="NCBI Taxonomy" id="73780"/>
    <lineage>
        <taxon>Bacteria</taxon>
        <taxon>Pseudomonadati</taxon>
        <taxon>Pseudomonadota</taxon>
        <taxon>Gammaproteobacteria</taxon>
        <taxon>Methylococcales</taxon>
        <taxon>Methylococcaceae</taxon>
        <taxon>Methylocaldum</taxon>
    </lineage>
</organism>
<evidence type="ECO:0000256" key="2">
    <source>
        <dbReference type="ARBA" id="ARBA00010617"/>
    </source>
</evidence>
<dbReference type="InterPro" id="IPR036396">
    <property type="entry name" value="Cyt_P450_sf"/>
</dbReference>
<name>A0ABM9HW72_9GAMM</name>
<keyword evidence="3" id="KW-0503">Monooxygenase</keyword>
<dbReference type="EMBL" id="OX458333">
    <property type="protein sequence ID" value="CAI8727632.1"/>
    <property type="molecule type" value="Genomic_DNA"/>
</dbReference>